<dbReference type="Gene3D" id="1.10.3720.10">
    <property type="entry name" value="MetI-like"/>
    <property type="match status" value="1"/>
</dbReference>
<dbReference type="PROSITE" id="PS50928">
    <property type="entry name" value="ABC_TM1"/>
    <property type="match status" value="1"/>
</dbReference>
<name>A0A7W8K0T5_9DEIO</name>
<organism evidence="9 10">
    <name type="scientific">Deinococcus humi</name>
    <dbReference type="NCBI Taxonomy" id="662880"/>
    <lineage>
        <taxon>Bacteria</taxon>
        <taxon>Thermotogati</taxon>
        <taxon>Deinococcota</taxon>
        <taxon>Deinococci</taxon>
        <taxon>Deinococcales</taxon>
        <taxon>Deinococcaceae</taxon>
        <taxon>Deinococcus</taxon>
    </lineage>
</organism>
<keyword evidence="2 7" id="KW-0813">Transport</keyword>
<dbReference type="PANTHER" id="PTHR43386">
    <property type="entry name" value="OLIGOPEPTIDE TRANSPORT SYSTEM PERMEASE PROTEIN APPC"/>
    <property type="match status" value="1"/>
</dbReference>
<evidence type="ECO:0000313" key="9">
    <source>
        <dbReference type="EMBL" id="MBB5365381.1"/>
    </source>
</evidence>
<dbReference type="SUPFAM" id="SSF161098">
    <property type="entry name" value="MetI-like"/>
    <property type="match status" value="1"/>
</dbReference>
<evidence type="ECO:0000313" key="10">
    <source>
        <dbReference type="Proteomes" id="UP000552709"/>
    </source>
</evidence>
<evidence type="ECO:0000256" key="4">
    <source>
        <dbReference type="ARBA" id="ARBA00022692"/>
    </source>
</evidence>
<feature type="transmembrane region" description="Helical" evidence="7">
    <location>
        <begin position="127"/>
        <end position="149"/>
    </location>
</feature>
<evidence type="ECO:0000256" key="3">
    <source>
        <dbReference type="ARBA" id="ARBA00022475"/>
    </source>
</evidence>
<keyword evidence="5 7" id="KW-1133">Transmembrane helix</keyword>
<dbReference type="InterPro" id="IPR050366">
    <property type="entry name" value="BP-dependent_transpt_permease"/>
</dbReference>
<evidence type="ECO:0000256" key="2">
    <source>
        <dbReference type="ARBA" id="ARBA00022448"/>
    </source>
</evidence>
<evidence type="ECO:0000256" key="5">
    <source>
        <dbReference type="ARBA" id="ARBA00022989"/>
    </source>
</evidence>
<accession>A0A7W8K0T5</accession>
<proteinExistence type="inferred from homology"/>
<keyword evidence="4 7" id="KW-0812">Transmembrane</keyword>
<keyword evidence="10" id="KW-1185">Reference proteome</keyword>
<dbReference type="Proteomes" id="UP000552709">
    <property type="component" value="Unassembled WGS sequence"/>
</dbReference>
<evidence type="ECO:0000256" key="6">
    <source>
        <dbReference type="ARBA" id="ARBA00023136"/>
    </source>
</evidence>
<keyword evidence="6 7" id="KW-0472">Membrane</keyword>
<dbReference type="CDD" id="cd06261">
    <property type="entry name" value="TM_PBP2"/>
    <property type="match status" value="1"/>
</dbReference>
<protein>
    <submittedName>
        <fullName evidence="9">Peptide/nickel transport system permease protein</fullName>
    </submittedName>
</protein>
<evidence type="ECO:0000256" key="7">
    <source>
        <dbReference type="RuleBase" id="RU363032"/>
    </source>
</evidence>
<evidence type="ECO:0000256" key="1">
    <source>
        <dbReference type="ARBA" id="ARBA00004651"/>
    </source>
</evidence>
<dbReference type="AlphaFoldDB" id="A0A7W8K0T5"/>
<dbReference type="PANTHER" id="PTHR43386:SF1">
    <property type="entry name" value="D,D-DIPEPTIDE TRANSPORT SYSTEM PERMEASE PROTEIN DDPC-RELATED"/>
    <property type="match status" value="1"/>
</dbReference>
<dbReference type="GO" id="GO:0005886">
    <property type="term" value="C:plasma membrane"/>
    <property type="evidence" value="ECO:0007669"/>
    <property type="project" value="UniProtKB-SubCell"/>
</dbReference>
<evidence type="ECO:0000259" key="8">
    <source>
        <dbReference type="PROSITE" id="PS50928"/>
    </source>
</evidence>
<feature type="transmembrane region" description="Helical" evidence="7">
    <location>
        <begin position="213"/>
        <end position="238"/>
    </location>
</feature>
<dbReference type="RefSeq" id="WP_221284360.1">
    <property type="nucleotide sequence ID" value="NZ_JACHFL010000017.1"/>
</dbReference>
<feature type="transmembrane region" description="Helical" evidence="7">
    <location>
        <begin position="94"/>
        <end position="120"/>
    </location>
</feature>
<comment type="subcellular location">
    <subcellularLocation>
        <location evidence="1 7">Cell membrane</location>
        <topology evidence="1 7">Multi-pass membrane protein</topology>
    </subcellularLocation>
</comment>
<dbReference type="InterPro" id="IPR035906">
    <property type="entry name" value="MetI-like_sf"/>
</dbReference>
<feature type="transmembrane region" description="Helical" evidence="7">
    <location>
        <begin position="155"/>
        <end position="174"/>
    </location>
</feature>
<dbReference type="InterPro" id="IPR000515">
    <property type="entry name" value="MetI-like"/>
</dbReference>
<comment type="caution">
    <text evidence="9">The sequence shown here is derived from an EMBL/GenBank/DDBJ whole genome shotgun (WGS) entry which is preliminary data.</text>
</comment>
<gene>
    <name evidence="9" type="ORF">HNQ08_004502</name>
</gene>
<sequence>MSKAFNLNVSAMRTRRPASRSWRDFTHHRLSVLGLLLLLAFYGAALFAPWVAPDDPYAMNLQSAFLLPGQGGHLLGTDNFGRDLFSRLIYGSRISLVSGLVVVVIAAGLGSLLGLVAGYFRGWVDVLIMRLVEVFFAFPFLVLVVAVIAVLGTSIFNVVWVLGVVSWPIYARLVRAQVLTLRQREFVEAARASGASSGRIMFRYILPNSLTPIIVAATFGVPQAILALAALGFLGLGVQPPTPEWGTMVNEGKNYLLQSPSLIVWPGIFIALVVMSFNFVGDGLRQAFDPRMGR</sequence>
<comment type="similarity">
    <text evidence="7">Belongs to the binding-protein-dependent transport system permease family.</text>
</comment>
<dbReference type="Pfam" id="PF12911">
    <property type="entry name" value="OppC_N"/>
    <property type="match status" value="1"/>
</dbReference>
<dbReference type="InterPro" id="IPR025966">
    <property type="entry name" value="OppC_N"/>
</dbReference>
<keyword evidence="3" id="KW-1003">Cell membrane</keyword>
<feature type="domain" description="ABC transmembrane type-1" evidence="8">
    <location>
        <begin position="96"/>
        <end position="281"/>
    </location>
</feature>
<dbReference type="Pfam" id="PF00528">
    <property type="entry name" value="BPD_transp_1"/>
    <property type="match status" value="1"/>
</dbReference>
<reference evidence="9 10" key="1">
    <citation type="submission" date="2020-08" db="EMBL/GenBank/DDBJ databases">
        <title>Genomic Encyclopedia of Type Strains, Phase IV (KMG-IV): sequencing the most valuable type-strain genomes for metagenomic binning, comparative biology and taxonomic classification.</title>
        <authorList>
            <person name="Goeker M."/>
        </authorList>
    </citation>
    <scope>NUCLEOTIDE SEQUENCE [LARGE SCALE GENOMIC DNA]</scope>
    <source>
        <strain evidence="9 10">DSM 27939</strain>
    </source>
</reference>
<dbReference type="GO" id="GO:0055085">
    <property type="term" value="P:transmembrane transport"/>
    <property type="evidence" value="ECO:0007669"/>
    <property type="project" value="InterPro"/>
</dbReference>
<dbReference type="EMBL" id="JACHFL010000017">
    <property type="protein sequence ID" value="MBB5365381.1"/>
    <property type="molecule type" value="Genomic_DNA"/>
</dbReference>
<feature type="transmembrane region" description="Helical" evidence="7">
    <location>
        <begin position="263"/>
        <end position="284"/>
    </location>
</feature>